<dbReference type="PANTHER" id="PTHR30204">
    <property type="entry name" value="REDOX-CYCLING DRUG-SENSING TRANSCRIPTIONAL ACTIVATOR SOXR"/>
    <property type="match status" value="1"/>
</dbReference>
<dbReference type="PROSITE" id="PS00552">
    <property type="entry name" value="HTH_MERR_1"/>
    <property type="match status" value="1"/>
</dbReference>
<dbReference type="SUPFAM" id="SSF46955">
    <property type="entry name" value="Putative DNA-binding domain"/>
    <property type="match status" value="1"/>
</dbReference>
<evidence type="ECO:0000313" key="9">
    <source>
        <dbReference type="Proteomes" id="UP000035100"/>
    </source>
</evidence>
<dbReference type="Pfam" id="PF09278">
    <property type="entry name" value="MerR-DNA-bind"/>
    <property type="match status" value="1"/>
</dbReference>
<dbReference type="eggNOG" id="COG0789">
    <property type="taxonomic scope" value="Bacteria"/>
</dbReference>
<feature type="coiled-coil region" evidence="6">
    <location>
        <begin position="81"/>
        <end position="108"/>
    </location>
</feature>
<keyword evidence="6" id="KW-0175">Coiled coil</keyword>
<keyword evidence="3" id="KW-0805">Transcription regulation</keyword>
<keyword evidence="5" id="KW-0804">Transcription</keyword>
<dbReference type="Proteomes" id="UP000035100">
    <property type="component" value="Unassembled WGS sequence"/>
</dbReference>
<dbReference type="SMART" id="SM00422">
    <property type="entry name" value="HTH_MERR"/>
    <property type="match status" value="1"/>
</dbReference>
<dbReference type="STRING" id="1123501.Wenmar_01291"/>
<evidence type="ECO:0000256" key="2">
    <source>
        <dbReference type="ARBA" id="ARBA00022490"/>
    </source>
</evidence>
<feature type="domain" description="HTH merR-type" evidence="7">
    <location>
        <begin position="1"/>
        <end position="69"/>
    </location>
</feature>
<dbReference type="InterPro" id="IPR011789">
    <property type="entry name" value="CueR"/>
</dbReference>
<comment type="subcellular location">
    <subcellularLocation>
        <location evidence="1">Cytoplasm</location>
    </subcellularLocation>
</comment>
<keyword evidence="9" id="KW-1185">Reference proteome</keyword>
<name>A0A0D0QCV8_9RHOB</name>
<dbReference type="PATRIC" id="fig|1123501.6.peg.1375"/>
<reference evidence="8 9" key="1">
    <citation type="submission" date="2013-01" db="EMBL/GenBank/DDBJ databases">
        <authorList>
            <person name="Fiebig A."/>
            <person name="Goeker M."/>
            <person name="Klenk H.-P.P."/>
        </authorList>
    </citation>
    <scope>NUCLEOTIDE SEQUENCE [LARGE SCALE GENOMIC DNA]</scope>
    <source>
        <strain evidence="8 9">DSM 24838</strain>
    </source>
</reference>
<dbReference type="EMBL" id="AONG01000007">
    <property type="protein sequence ID" value="KIQ70147.1"/>
    <property type="molecule type" value="Genomic_DNA"/>
</dbReference>
<dbReference type="Pfam" id="PF00376">
    <property type="entry name" value="MerR"/>
    <property type="match status" value="1"/>
</dbReference>
<proteinExistence type="predicted"/>
<dbReference type="AlphaFoldDB" id="A0A0D0QCV8"/>
<keyword evidence="4" id="KW-0238">DNA-binding</keyword>
<dbReference type="CDD" id="cd01108">
    <property type="entry name" value="HTH_CueR"/>
    <property type="match status" value="1"/>
</dbReference>
<dbReference type="PANTHER" id="PTHR30204:SF94">
    <property type="entry name" value="HEAVY METAL-DEPENDENT TRANSCRIPTIONAL REGULATOR HI_0293-RELATED"/>
    <property type="match status" value="1"/>
</dbReference>
<dbReference type="PRINTS" id="PR00040">
    <property type="entry name" value="HTHMERR"/>
</dbReference>
<protein>
    <submittedName>
        <fullName evidence="8">Cu(I)-responsive transcriptional regulator</fullName>
    </submittedName>
</protein>
<evidence type="ECO:0000256" key="1">
    <source>
        <dbReference type="ARBA" id="ARBA00004496"/>
    </source>
</evidence>
<evidence type="ECO:0000256" key="3">
    <source>
        <dbReference type="ARBA" id="ARBA00023015"/>
    </source>
</evidence>
<dbReference type="GO" id="GO:0045893">
    <property type="term" value="P:positive regulation of DNA-templated transcription"/>
    <property type="evidence" value="ECO:0007669"/>
    <property type="project" value="InterPro"/>
</dbReference>
<gene>
    <name evidence="8" type="ORF">Wenmar_01291</name>
</gene>
<dbReference type="InterPro" id="IPR047057">
    <property type="entry name" value="MerR_fam"/>
</dbReference>
<dbReference type="NCBIfam" id="TIGR02044">
    <property type="entry name" value="CueR"/>
    <property type="match status" value="1"/>
</dbReference>
<dbReference type="GO" id="GO:0005507">
    <property type="term" value="F:copper ion binding"/>
    <property type="evidence" value="ECO:0007669"/>
    <property type="project" value="InterPro"/>
</dbReference>
<evidence type="ECO:0000256" key="6">
    <source>
        <dbReference type="SAM" id="Coils"/>
    </source>
</evidence>
<comment type="caution">
    <text evidence="8">The sequence shown here is derived from an EMBL/GenBank/DDBJ whole genome shotgun (WGS) entry which is preliminary data.</text>
</comment>
<dbReference type="InterPro" id="IPR009061">
    <property type="entry name" value="DNA-bd_dom_put_sf"/>
</dbReference>
<dbReference type="InterPro" id="IPR000551">
    <property type="entry name" value="MerR-type_HTH_dom"/>
</dbReference>
<evidence type="ECO:0000256" key="4">
    <source>
        <dbReference type="ARBA" id="ARBA00023125"/>
    </source>
</evidence>
<dbReference type="GO" id="GO:0003677">
    <property type="term" value="F:DNA binding"/>
    <property type="evidence" value="ECO:0007669"/>
    <property type="project" value="UniProtKB-KW"/>
</dbReference>
<organism evidence="8 9">
    <name type="scientific">Wenxinia marina DSM 24838</name>
    <dbReference type="NCBI Taxonomy" id="1123501"/>
    <lineage>
        <taxon>Bacteria</taxon>
        <taxon>Pseudomonadati</taxon>
        <taxon>Pseudomonadota</taxon>
        <taxon>Alphaproteobacteria</taxon>
        <taxon>Rhodobacterales</taxon>
        <taxon>Roseobacteraceae</taxon>
        <taxon>Wenxinia</taxon>
    </lineage>
</organism>
<dbReference type="PROSITE" id="PS50937">
    <property type="entry name" value="HTH_MERR_2"/>
    <property type="match status" value="1"/>
</dbReference>
<accession>A0A0D0QCV8</accession>
<dbReference type="InterPro" id="IPR015358">
    <property type="entry name" value="Tscrpt_reg_MerR_DNA-bd"/>
</dbReference>
<dbReference type="GO" id="GO:0003700">
    <property type="term" value="F:DNA-binding transcription factor activity"/>
    <property type="evidence" value="ECO:0007669"/>
    <property type="project" value="InterPro"/>
</dbReference>
<keyword evidence="2" id="KW-0963">Cytoplasm</keyword>
<dbReference type="GO" id="GO:0005737">
    <property type="term" value="C:cytoplasm"/>
    <property type="evidence" value="ECO:0007669"/>
    <property type="project" value="UniProtKB-SubCell"/>
</dbReference>
<sequence>MNIGDAARASGVNQKMIRYYESIGLIGDVARSANGYRTYTHNDIHTLAFVRRARRLGFSIEQIQALMTLWRDKERSSAEVKAIAQGHIDELQAKIEELAEMRRTLEHLVSCCAGDDRPDCPILDGLSANVDAASALAGVSPRGHP</sequence>
<evidence type="ECO:0000313" key="8">
    <source>
        <dbReference type="EMBL" id="KIQ70147.1"/>
    </source>
</evidence>
<dbReference type="RefSeq" id="WP_018303306.1">
    <property type="nucleotide sequence ID" value="NZ_KB902294.1"/>
</dbReference>
<evidence type="ECO:0000259" key="7">
    <source>
        <dbReference type="PROSITE" id="PS50937"/>
    </source>
</evidence>
<dbReference type="OrthoDB" id="9802944at2"/>
<dbReference type="Gene3D" id="1.10.1660.10">
    <property type="match status" value="1"/>
</dbReference>
<evidence type="ECO:0000256" key="5">
    <source>
        <dbReference type="ARBA" id="ARBA00023163"/>
    </source>
</evidence>